<dbReference type="Proteomes" id="UP000006764">
    <property type="component" value="Chromosome"/>
</dbReference>
<sequence length="136" mass="14717">MLLHMAHHDAPMTSDQLAACLHTNAVVIRRTLAGLREQGYVCSVKGHGGGWQLCCELSKVSLLDIYRAVGAPPVFAMGHRTTNPACLVEQTVNGALDDAFNDAEALLVKRLGSVTLAELAADFSRRLDQCSRRSSR</sequence>
<evidence type="ECO:0000313" key="2">
    <source>
        <dbReference type="Proteomes" id="UP000006764"/>
    </source>
</evidence>
<accession>A0A0B4XKT4</accession>
<protein>
    <submittedName>
        <fullName evidence="1">BadM/Rrf2 family transcriptional regulator</fullName>
    </submittedName>
</protein>
<dbReference type="InterPro" id="IPR000944">
    <property type="entry name" value="Tscrpt_reg_Rrf2"/>
</dbReference>
<dbReference type="PANTHER" id="PTHR33221:SF15">
    <property type="entry name" value="HTH-TYPE TRANSCRIPTIONAL REGULATOR YWGB-RELATED"/>
    <property type="match status" value="1"/>
</dbReference>
<keyword evidence="2" id="KW-1185">Reference proteome</keyword>
<dbReference type="GO" id="GO:0005829">
    <property type="term" value="C:cytosol"/>
    <property type="evidence" value="ECO:0007669"/>
    <property type="project" value="TreeGrafter"/>
</dbReference>
<gene>
    <name evidence="1" type="ORF">S7S_03855</name>
</gene>
<dbReference type="PROSITE" id="PS51197">
    <property type="entry name" value="HTH_RRF2_2"/>
    <property type="match status" value="1"/>
</dbReference>
<dbReference type="HOGENOM" id="CLU_107144_4_0_6"/>
<dbReference type="InterPro" id="IPR036388">
    <property type="entry name" value="WH-like_DNA-bd_sf"/>
</dbReference>
<dbReference type="InterPro" id="IPR036390">
    <property type="entry name" value="WH_DNA-bd_sf"/>
</dbReference>
<dbReference type="KEGG" id="apac:S7S_03855"/>
<dbReference type="Gene3D" id="1.10.10.10">
    <property type="entry name" value="Winged helix-like DNA-binding domain superfamily/Winged helix DNA-binding domain"/>
    <property type="match status" value="1"/>
</dbReference>
<name>A0A0B4XKT4_9GAMM</name>
<organism evidence="1 2">
    <name type="scientific">Isoalcanivorax pacificus W11-5</name>
    <dbReference type="NCBI Taxonomy" id="391936"/>
    <lineage>
        <taxon>Bacteria</taxon>
        <taxon>Pseudomonadati</taxon>
        <taxon>Pseudomonadota</taxon>
        <taxon>Gammaproteobacteria</taxon>
        <taxon>Oceanospirillales</taxon>
        <taxon>Alcanivoracaceae</taxon>
        <taxon>Isoalcanivorax</taxon>
    </lineage>
</organism>
<dbReference type="AlphaFoldDB" id="A0A0B4XKT4"/>
<dbReference type="STRING" id="391936.S7S_03855"/>
<dbReference type="Pfam" id="PF02082">
    <property type="entry name" value="Rrf2"/>
    <property type="match status" value="1"/>
</dbReference>
<proteinExistence type="predicted"/>
<dbReference type="EMBL" id="CP004387">
    <property type="protein sequence ID" value="AJD47193.1"/>
    <property type="molecule type" value="Genomic_DNA"/>
</dbReference>
<dbReference type="PANTHER" id="PTHR33221">
    <property type="entry name" value="WINGED HELIX-TURN-HELIX TRANSCRIPTIONAL REGULATOR, RRF2 FAMILY"/>
    <property type="match status" value="1"/>
</dbReference>
<reference evidence="1 2" key="1">
    <citation type="journal article" date="2012" name="J. Bacteriol.">
        <title>Genome sequence of an alkane-degrading bacterium, Alcanivorax pacificus type strain W11-5, isolated from deep sea sediment.</title>
        <authorList>
            <person name="Lai Q."/>
            <person name="Shao Z."/>
        </authorList>
    </citation>
    <scope>NUCLEOTIDE SEQUENCE [LARGE SCALE GENOMIC DNA]</scope>
    <source>
        <strain evidence="1 2">W11-5</strain>
    </source>
</reference>
<evidence type="ECO:0000313" key="1">
    <source>
        <dbReference type="EMBL" id="AJD47193.1"/>
    </source>
</evidence>
<dbReference type="GO" id="GO:0003700">
    <property type="term" value="F:DNA-binding transcription factor activity"/>
    <property type="evidence" value="ECO:0007669"/>
    <property type="project" value="TreeGrafter"/>
</dbReference>
<dbReference type="SUPFAM" id="SSF46785">
    <property type="entry name" value="Winged helix' DNA-binding domain"/>
    <property type="match status" value="1"/>
</dbReference>